<sequence length="255" mass="28739">MIDLHCHILPGIDDGAQSLEDSLAMAHMAVAEGITHILVTPHHKNGVFINEKNEINQKLIELQNEFDLREIPISLFPGQEVRINGELMEEIADGKIQFIDEEDQYLLIEFPTMSVPAYSENLFFELSKKGIIPIIVHPERNQVFMDNPNALKPFIERGALAQLTAGSYLGKFGKKIQKVSKQMLEANLVHFIASDAHNTTSRSFLMKAAYDKLGQDFGNRKAESFKQLTKDLINGEIINVNAPKNVKEHKIFGLF</sequence>
<keyword evidence="3 5" id="KW-0904">Protein phosphatase</keyword>
<evidence type="ECO:0000256" key="5">
    <source>
        <dbReference type="PIRNR" id="PIRNR016557"/>
    </source>
</evidence>
<proteinExistence type="inferred from homology"/>
<keyword evidence="2 5" id="KW-0378">Hydrolase</keyword>
<dbReference type="GO" id="GO:0030145">
    <property type="term" value="F:manganese ion binding"/>
    <property type="evidence" value="ECO:0007669"/>
    <property type="project" value="UniProtKB-UniRule"/>
</dbReference>
<evidence type="ECO:0000313" key="6">
    <source>
        <dbReference type="EMBL" id="MDZ5758636.1"/>
    </source>
</evidence>
<protein>
    <recommendedName>
        <fullName evidence="5">Tyrosine-protein phosphatase</fullName>
        <ecNumber evidence="5">3.1.3.48</ecNumber>
    </recommendedName>
</protein>
<dbReference type="Proteomes" id="UP001290462">
    <property type="component" value="Unassembled WGS sequence"/>
</dbReference>
<evidence type="ECO:0000256" key="1">
    <source>
        <dbReference type="ARBA" id="ARBA00005750"/>
    </source>
</evidence>
<dbReference type="PANTHER" id="PTHR39181">
    <property type="entry name" value="TYROSINE-PROTEIN PHOSPHATASE YWQE"/>
    <property type="match status" value="1"/>
</dbReference>
<dbReference type="PANTHER" id="PTHR39181:SF1">
    <property type="entry name" value="TYROSINE-PROTEIN PHOSPHATASE YWQE"/>
    <property type="match status" value="1"/>
</dbReference>
<dbReference type="GO" id="GO:0004725">
    <property type="term" value="F:protein tyrosine phosphatase activity"/>
    <property type="evidence" value="ECO:0007669"/>
    <property type="project" value="UniProtKB-UniRule"/>
</dbReference>
<comment type="caution">
    <text evidence="6">The sequence shown here is derived from an EMBL/GenBank/DDBJ whole genome shotgun (WGS) entry which is preliminary data.</text>
</comment>
<evidence type="ECO:0000256" key="3">
    <source>
        <dbReference type="ARBA" id="ARBA00022912"/>
    </source>
</evidence>
<dbReference type="InterPro" id="IPR016667">
    <property type="entry name" value="Caps_polysacc_synth_CpsB/CapC"/>
</dbReference>
<accession>A0AAW9JYR6</accession>
<dbReference type="PIRSF" id="PIRSF016557">
    <property type="entry name" value="Caps_synth_CpsB"/>
    <property type="match status" value="1"/>
</dbReference>
<comment type="similarity">
    <text evidence="1 5">Belongs to the metallo-dependent hydrolases superfamily. CpsB/CapC family.</text>
</comment>
<dbReference type="RefSeq" id="WP_057001603.1">
    <property type="nucleotide sequence ID" value="NZ_CBCPHU010000001.1"/>
</dbReference>
<evidence type="ECO:0000256" key="4">
    <source>
        <dbReference type="ARBA" id="ARBA00051722"/>
    </source>
</evidence>
<dbReference type="AlphaFoldDB" id="A0AAW9JYR6"/>
<dbReference type="EC" id="3.1.3.48" evidence="5"/>
<dbReference type="SUPFAM" id="SSF89550">
    <property type="entry name" value="PHP domain-like"/>
    <property type="match status" value="1"/>
</dbReference>
<organism evidence="6 7">
    <name type="scientific">Carnobacterium maltaromaticum</name>
    <name type="common">Carnobacterium piscicola</name>
    <dbReference type="NCBI Taxonomy" id="2751"/>
    <lineage>
        <taxon>Bacteria</taxon>
        <taxon>Bacillati</taxon>
        <taxon>Bacillota</taxon>
        <taxon>Bacilli</taxon>
        <taxon>Lactobacillales</taxon>
        <taxon>Carnobacteriaceae</taxon>
        <taxon>Carnobacterium</taxon>
    </lineage>
</organism>
<reference evidence="6" key="1">
    <citation type="submission" date="2023-08" db="EMBL/GenBank/DDBJ databases">
        <title>Genomic characterization of piscicolin 126 produced by Carnobacterium maltaromaticum CM22 strain isolated from salmon (Salmo salar).</title>
        <authorList>
            <person name="Gonzalez-Gragera E."/>
            <person name="Garcia-Lopez J.D."/>
            <person name="Teso-Perez C."/>
            <person name="Gimenez-Hernandez I."/>
            <person name="Peralta-Sanchez J.M."/>
            <person name="Valdivia E."/>
            <person name="Montalban-Lopez M."/>
            <person name="Martin-Platero A.M."/>
            <person name="Banos A."/>
            <person name="Martinez-Bueno M."/>
        </authorList>
    </citation>
    <scope>NUCLEOTIDE SEQUENCE</scope>
    <source>
        <strain evidence="6">CM22</strain>
    </source>
</reference>
<dbReference type="Gene3D" id="3.20.20.140">
    <property type="entry name" value="Metal-dependent hydrolases"/>
    <property type="match status" value="1"/>
</dbReference>
<dbReference type="Pfam" id="PF19567">
    <property type="entry name" value="CpsB_CapC"/>
    <property type="match status" value="1"/>
</dbReference>
<evidence type="ECO:0000313" key="7">
    <source>
        <dbReference type="Proteomes" id="UP001290462"/>
    </source>
</evidence>
<comment type="catalytic activity">
    <reaction evidence="4 5">
        <text>O-phospho-L-tyrosyl-[protein] + H2O = L-tyrosyl-[protein] + phosphate</text>
        <dbReference type="Rhea" id="RHEA:10684"/>
        <dbReference type="Rhea" id="RHEA-COMP:10136"/>
        <dbReference type="Rhea" id="RHEA-COMP:20101"/>
        <dbReference type="ChEBI" id="CHEBI:15377"/>
        <dbReference type="ChEBI" id="CHEBI:43474"/>
        <dbReference type="ChEBI" id="CHEBI:46858"/>
        <dbReference type="ChEBI" id="CHEBI:61978"/>
        <dbReference type="EC" id="3.1.3.48"/>
    </reaction>
</comment>
<name>A0AAW9JYR6_CARML</name>
<dbReference type="EMBL" id="JAVBVO010000003">
    <property type="protein sequence ID" value="MDZ5758636.1"/>
    <property type="molecule type" value="Genomic_DNA"/>
</dbReference>
<gene>
    <name evidence="6" type="ORF">RAK27_08220</name>
</gene>
<evidence type="ECO:0000256" key="2">
    <source>
        <dbReference type="ARBA" id="ARBA00022801"/>
    </source>
</evidence>
<dbReference type="InterPro" id="IPR016195">
    <property type="entry name" value="Pol/histidinol_Pase-like"/>
</dbReference>